<dbReference type="Pfam" id="PF07875">
    <property type="entry name" value="Coat_F"/>
    <property type="match status" value="1"/>
</dbReference>
<dbReference type="STRING" id="1398.AB434_3701"/>
<dbReference type="InterPro" id="IPR012851">
    <property type="entry name" value="Spore_coat_CotF-like"/>
</dbReference>
<evidence type="ECO:0000313" key="5">
    <source>
        <dbReference type="EMBL" id="KWZ84142.1"/>
    </source>
</evidence>
<name>A0A0C5C697_HEYCO</name>
<protein>
    <submittedName>
        <fullName evidence="5">Coat F domain protein</fullName>
    </submittedName>
    <submittedName>
        <fullName evidence="4">Coat F domain-containing protein</fullName>
    </submittedName>
</protein>
<dbReference type="Proteomes" id="UP000032024">
    <property type="component" value="Chromosome"/>
</dbReference>
<dbReference type="PANTHER" id="PTHR39183:SF1">
    <property type="entry name" value="SPORE COAT PROTEIN F-LIKE PROTEIN YHCQ"/>
    <property type="match status" value="1"/>
</dbReference>
<keyword evidence="6" id="KW-1185">Reference proteome</keyword>
<reference evidence="7" key="3">
    <citation type="submission" date="2016-01" db="EMBL/GenBank/DDBJ databases">
        <authorList>
            <person name="Mitreva M."/>
            <person name="Pepin K.H."/>
            <person name="Mihindukulasuriya K.A."/>
            <person name="Fulton R."/>
            <person name="Fronick C."/>
            <person name="O'Laughlin M."/>
            <person name="Miner T."/>
            <person name="Herter B."/>
            <person name="Rosa B.A."/>
            <person name="Cordes M."/>
            <person name="Tomlinson C."/>
            <person name="Wollam A."/>
            <person name="Palsikar V.B."/>
            <person name="Mardis E.R."/>
            <person name="Wilson R.K."/>
        </authorList>
    </citation>
    <scope>NUCLEOTIDE SEQUENCE [LARGE SCALE GENOMIC DNA]</scope>
    <source>
        <strain evidence="7">GED7749B</strain>
    </source>
</reference>
<reference evidence="6" key="2">
    <citation type="submission" date="2015-01" db="EMBL/GenBank/DDBJ databases">
        <title>Comparative genome analysis of Bacillus coagulans HM-08, Clostridium butyricum HM-68, Bacillus subtilis HM-66 and Bacillus paralicheniformis BL-09.</title>
        <authorList>
            <person name="Zhang H."/>
        </authorList>
    </citation>
    <scope>NUCLEOTIDE SEQUENCE [LARGE SCALE GENOMIC DNA]</scope>
    <source>
        <strain evidence="6">HM-08</strain>
    </source>
</reference>
<dbReference type="AlphaFoldDB" id="A0A0C5C697"/>
<dbReference type="Gene3D" id="1.20.1260.10">
    <property type="match status" value="1"/>
</dbReference>
<gene>
    <name evidence="5" type="ORF">HMPREF3213_00930</name>
    <name evidence="4" type="ORF">SB48_HM08orf02467</name>
</gene>
<dbReference type="Proteomes" id="UP000070376">
    <property type="component" value="Unassembled WGS sequence"/>
</dbReference>
<evidence type="ECO:0000313" key="6">
    <source>
        <dbReference type="Proteomes" id="UP000032024"/>
    </source>
</evidence>
<evidence type="ECO:0000256" key="2">
    <source>
        <dbReference type="ARBA" id="ARBA00024325"/>
    </source>
</evidence>
<organism evidence="5 7">
    <name type="scientific">Heyndrickxia coagulans</name>
    <name type="common">Weizmannia coagulans</name>
    <dbReference type="NCBI Taxonomy" id="1398"/>
    <lineage>
        <taxon>Bacteria</taxon>
        <taxon>Bacillati</taxon>
        <taxon>Bacillota</taxon>
        <taxon>Bacilli</taxon>
        <taxon>Bacillales</taxon>
        <taxon>Bacillaceae</taxon>
        <taxon>Heyndrickxia</taxon>
    </lineage>
</organism>
<comment type="subcellular location">
    <subcellularLocation>
        <location evidence="2">Spore coat</location>
    </subcellularLocation>
</comment>
<dbReference type="PATRIC" id="fig|1398.18.peg.1579"/>
<dbReference type="GeneID" id="93259320"/>
<dbReference type="EMBL" id="CP010525">
    <property type="protein sequence ID" value="AJO22361.1"/>
    <property type="molecule type" value="Genomic_DNA"/>
</dbReference>
<comment type="similarity">
    <text evidence="3">Belongs to the CotF family.</text>
</comment>
<dbReference type="GO" id="GO:0030435">
    <property type="term" value="P:sporulation resulting in formation of a cellular spore"/>
    <property type="evidence" value="ECO:0007669"/>
    <property type="project" value="UniProtKB-KW"/>
</dbReference>
<proteinExistence type="inferred from homology"/>
<reference evidence="4" key="1">
    <citation type="submission" date="2015-01" db="EMBL/GenBank/DDBJ databases">
        <title>Comparative genome analysis of Bacillus coagulans HM-08, Clostridium butyricum HM-68, Bacillus subtilis HM-66 and Bacillus licheniformis BL-09.</title>
        <authorList>
            <person name="Zhang H."/>
        </authorList>
    </citation>
    <scope>NUCLEOTIDE SEQUENCE [LARGE SCALE GENOMIC DNA]</scope>
    <source>
        <strain evidence="4">HM-08</strain>
    </source>
</reference>
<dbReference type="InterPro" id="IPR012347">
    <property type="entry name" value="Ferritin-like"/>
</dbReference>
<reference evidence="5" key="4">
    <citation type="submission" date="2016-01" db="EMBL/GenBank/DDBJ databases">
        <authorList>
            <person name="Oliw E.H."/>
        </authorList>
    </citation>
    <scope>NUCLEOTIDE SEQUENCE [LARGE SCALE GENOMIC DNA]</scope>
    <source>
        <strain evidence="5">GED7749B</strain>
    </source>
</reference>
<evidence type="ECO:0000313" key="7">
    <source>
        <dbReference type="Proteomes" id="UP000070376"/>
    </source>
</evidence>
<accession>A0A0C5C697</accession>
<evidence type="ECO:0000256" key="1">
    <source>
        <dbReference type="ARBA" id="ARBA00022969"/>
    </source>
</evidence>
<dbReference type="PANTHER" id="PTHR39183">
    <property type="entry name" value="SPORE COAT PROTEIN F-LIKE PROTEIN YHCQ"/>
    <property type="match status" value="1"/>
</dbReference>
<sequence>MIHDYLEIENAEGMPEMADSAVALEFLMSIKTGIRNAAAAITESRTPAVRAAFQKQLAEGLSLHEEVSNFMMQKGWLHPYNVDDQYKLDMKSADMALMIGKLNLFPGNTSRMGMMAQIDADE</sequence>
<evidence type="ECO:0000313" key="4">
    <source>
        <dbReference type="EMBL" id="AJO22361.1"/>
    </source>
</evidence>
<dbReference type="EMBL" id="LRPN01000032">
    <property type="protein sequence ID" value="KWZ84142.1"/>
    <property type="molecule type" value="Genomic_DNA"/>
</dbReference>
<keyword evidence="1" id="KW-0749">Sporulation</keyword>
<dbReference type="RefSeq" id="WP_014097823.1">
    <property type="nucleotide sequence ID" value="NZ_CP010525.1"/>
</dbReference>
<evidence type="ECO:0000256" key="3">
    <source>
        <dbReference type="ARBA" id="ARBA00024344"/>
    </source>
</evidence>